<protein>
    <submittedName>
        <fullName evidence="1">Uncharacterized protein</fullName>
    </submittedName>
</protein>
<dbReference type="EMBL" id="JADXDR010000159">
    <property type="protein sequence ID" value="KAI7837243.1"/>
    <property type="molecule type" value="Genomic_DNA"/>
</dbReference>
<keyword evidence="2" id="KW-1185">Reference proteome</keyword>
<accession>A0AAD5H147</accession>
<evidence type="ECO:0000313" key="1">
    <source>
        <dbReference type="EMBL" id="KAI7837243.1"/>
    </source>
</evidence>
<organism evidence="1 2">
    <name type="scientific">Chlorella ohadii</name>
    <dbReference type="NCBI Taxonomy" id="2649997"/>
    <lineage>
        <taxon>Eukaryota</taxon>
        <taxon>Viridiplantae</taxon>
        <taxon>Chlorophyta</taxon>
        <taxon>core chlorophytes</taxon>
        <taxon>Trebouxiophyceae</taxon>
        <taxon>Chlorellales</taxon>
        <taxon>Chlorellaceae</taxon>
        <taxon>Chlorella clade</taxon>
        <taxon>Chlorella</taxon>
    </lineage>
</organism>
<comment type="caution">
    <text evidence="1">The sequence shown here is derived from an EMBL/GenBank/DDBJ whole genome shotgun (WGS) entry which is preliminary data.</text>
</comment>
<dbReference type="Proteomes" id="UP001205105">
    <property type="component" value="Unassembled WGS sequence"/>
</dbReference>
<evidence type="ECO:0000313" key="2">
    <source>
        <dbReference type="Proteomes" id="UP001205105"/>
    </source>
</evidence>
<sequence length="304" mass="33622">MSKHAKGLGVVLLYTHSTVEGMVRNLKNISGSVEELLRLHGINADIAAEADNLGSCLLGERAVDAVLAAQLCQAGESVLDRMEASPTVDAMLRAAYSWEYGTLVNLLSKASRREWYALMDAFGLEDFPYSASKLEAAGLDLTSDAQGRWPEVLRTVSRHKQSVVSTGMFDKLKLLTRRLATAFALRTGCGLNCATLPPSTLLAHQRLMAWLREEWFGPMCRLETLLFNCSVLTPAEQAAFDRAISQLSQLTDRMFAEENTVLLQLERIRLMHGQEPPELLVIADMLRVNALDRLEGFLPKTDGE</sequence>
<reference evidence="1" key="1">
    <citation type="submission" date="2020-11" db="EMBL/GenBank/DDBJ databases">
        <title>Chlorella ohadii genome sequencing and assembly.</title>
        <authorList>
            <person name="Murik O."/>
            <person name="Treves H."/>
            <person name="Kedem I."/>
            <person name="Shotland Y."/>
            <person name="Kaplan A."/>
        </authorList>
    </citation>
    <scope>NUCLEOTIDE SEQUENCE</scope>
    <source>
        <strain evidence="1">1</strain>
    </source>
</reference>
<gene>
    <name evidence="1" type="ORF">COHA_008931</name>
</gene>
<name>A0AAD5H147_9CHLO</name>
<proteinExistence type="predicted"/>
<dbReference type="AlphaFoldDB" id="A0AAD5H147"/>